<comment type="caution">
    <text evidence="2">The sequence shown here is derived from an EMBL/GenBank/DDBJ whole genome shotgun (WGS) entry which is preliminary data.</text>
</comment>
<proteinExistence type="predicted"/>
<dbReference type="OrthoDB" id="342131at2759"/>
<dbReference type="GO" id="GO:0007035">
    <property type="term" value="P:vacuolar acidification"/>
    <property type="evidence" value="ECO:0007669"/>
    <property type="project" value="TreeGrafter"/>
</dbReference>
<evidence type="ECO:0000313" key="3">
    <source>
        <dbReference type="Proteomes" id="UP000789572"/>
    </source>
</evidence>
<dbReference type="EMBL" id="CAJVPJ010004996">
    <property type="protein sequence ID" value="CAG8657568.1"/>
    <property type="molecule type" value="Genomic_DNA"/>
</dbReference>
<dbReference type="Proteomes" id="UP000789572">
    <property type="component" value="Unassembled WGS sequence"/>
</dbReference>
<feature type="non-terminal residue" evidence="2">
    <location>
        <position position="1"/>
    </location>
</feature>
<name>A0A9N9DYQ3_9GLOM</name>
<reference evidence="2" key="1">
    <citation type="submission" date="2021-06" db="EMBL/GenBank/DDBJ databases">
        <authorList>
            <person name="Kallberg Y."/>
            <person name="Tangrot J."/>
            <person name="Rosling A."/>
        </authorList>
    </citation>
    <scope>NUCLEOTIDE SEQUENCE</scope>
    <source>
        <strain evidence="2">IA702</strain>
    </source>
</reference>
<evidence type="ECO:0000259" key="1">
    <source>
        <dbReference type="Pfam" id="PF12234"/>
    </source>
</evidence>
<dbReference type="InterPro" id="IPR015943">
    <property type="entry name" value="WD40/YVTN_repeat-like_dom_sf"/>
</dbReference>
<dbReference type="Pfam" id="PF12234">
    <property type="entry name" value="Rav1p_C"/>
    <property type="match status" value="1"/>
</dbReference>
<keyword evidence="3" id="KW-1185">Reference proteome</keyword>
<organism evidence="2 3">
    <name type="scientific">Paraglomus occultum</name>
    <dbReference type="NCBI Taxonomy" id="144539"/>
    <lineage>
        <taxon>Eukaryota</taxon>
        <taxon>Fungi</taxon>
        <taxon>Fungi incertae sedis</taxon>
        <taxon>Mucoromycota</taxon>
        <taxon>Glomeromycotina</taxon>
        <taxon>Glomeromycetes</taxon>
        <taxon>Paraglomerales</taxon>
        <taxon>Paraglomeraceae</taxon>
        <taxon>Paraglomus</taxon>
    </lineage>
</organism>
<dbReference type="PANTHER" id="PTHR13950:SF9">
    <property type="entry name" value="RABCONNECTIN-3A"/>
    <property type="match status" value="1"/>
</dbReference>
<dbReference type="SUPFAM" id="SSF50978">
    <property type="entry name" value="WD40 repeat-like"/>
    <property type="match status" value="1"/>
</dbReference>
<dbReference type="GO" id="GO:0043291">
    <property type="term" value="C:RAVE complex"/>
    <property type="evidence" value="ECO:0007669"/>
    <property type="project" value="TreeGrafter"/>
</dbReference>
<evidence type="ECO:0000313" key="2">
    <source>
        <dbReference type="EMBL" id="CAG8657568.1"/>
    </source>
</evidence>
<feature type="domain" description="RAVE complex protein Rav1 C-terminal" evidence="1">
    <location>
        <begin position="130"/>
        <end position="315"/>
    </location>
</feature>
<feature type="non-terminal residue" evidence="2">
    <location>
        <position position="315"/>
    </location>
</feature>
<gene>
    <name evidence="2" type="ORF">POCULU_LOCUS10284</name>
</gene>
<protein>
    <submittedName>
        <fullName evidence="2">5007_t:CDS:1</fullName>
    </submittedName>
</protein>
<dbReference type="AlphaFoldDB" id="A0A9N9DYQ3"/>
<dbReference type="InterPro" id="IPR036322">
    <property type="entry name" value="WD40_repeat_dom_sf"/>
</dbReference>
<sequence>RLLAAYDGSQIVLFFCGTADGHSVQLSVLDGYDPAYPLSLLFAFPQMRNGTPSSVSHVAGVSLLDGSIFCWRVEFSAITHAVSVNQWAGAYSKCNTYPPDCNPPVLLTCSSTGRITYWRCKLSVTNKAEREKGKLWEESYRLKSEDQEGIWKIKCGPEDKVALVNKARDKVSIWEAITPRLPSMKEYVIESSETIIDVDWLYTSCGGLVLAVASAQKITIYTRLRKLDTLVRECWIALTDIQIPLTMCRSVSAISWASSGTLVVAAGNQMRCYCKWMNATKLRQVSRMTGINEKLPTVFHAVSHVNGPLPHHHPS</sequence>
<dbReference type="Gene3D" id="2.130.10.10">
    <property type="entry name" value="YVTN repeat-like/Quinoprotein amine dehydrogenase"/>
    <property type="match status" value="1"/>
</dbReference>
<dbReference type="InterPro" id="IPR052208">
    <property type="entry name" value="DmX-like/RAVE_component"/>
</dbReference>
<dbReference type="InterPro" id="IPR022033">
    <property type="entry name" value="Rav1p_C"/>
</dbReference>
<accession>A0A9N9DYQ3</accession>
<dbReference type="PANTHER" id="PTHR13950">
    <property type="entry name" value="RABCONNECTIN-RELATED"/>
    <property type="match status" value="1"/>
</dbReference>